<evidence type="ECO:0000313" key="1">
    <source>
        <dbReference type="EMBL" id="PIR06777.1"/>
    </source>
</evidence>
<sequence>MKLVKHHKSQCHYLKICKITNATNSNDGQKMILYFGKYRDKFGWGFFVREENEFKEKFS</sequence>
<gene>
    <name evidence="1" type="ORF">COV55_02290</name>
</gene>
<comment type="caution">
    <text evidence="1">The sequence shown here is derived from an EMBL/GenBank/DDBJ whole genome shotgun (WGS) entry which is preliminary data.</text>
</comment>
<dbReference type="AlphaFoldDB" id="A0A2H0ND14"/>
<reference evidence="1 2" key="1">
    <citation type="submission" date="2017-09" db="EMBL/GenBank/DDBJ databases">
        <title>Depth-based differentiation of microbial function through sediment-hosted aquifers and enrichment of novel symbionts in the deep terrestrial subsurface.</title>
        <authorList>
            <person name="Probst A.J."/>
            <person name="Ladd B."/>
            <person name="Jarett J.K."/>
            <person name="Geller-Mcgrath D.E."/>
            <person name="Sieber C.M."/>
            <person name="Emerson J.B."/>
            <person name="Anantharaman K."/>
            <person name="Thomas B.C."/>
            <person name="Malmstrom R."/>
            <person name="Stieglmeier M."/>
            <person name="Klingl A."/>
            <person name="Woyke T."/>
            <person name="Ryan C.M."/>
            <person name="Banfield J.F."/>
        </authorList>
    </citation>
    <scope>NUCLEOTIDE SEQUENCE [LARGE SCALE GENOMIC DNA]</scope>
    <source>
        <strain evidence="1">CG11_big_fil_rev_8_21_14_0_20_36_20</strain>
    </source>
</reference>
<organism evidence="1 2">
    <name type="scientific">Candidatus Komeilibacteria bacterium CG11_big_fil_rev_8_21_14_0_20_36_20</name>
    <dbReference type="NCBI Taxonomy" id="1974477"/>
    <lineage>
        <taxon>Bacteria</taxon>
        <taxon>Candidatus Komeiliibacteriota</taxon>
    </lineage>
</organism>
<evidence type="ECO:0000313" key="2">
    <source>
        <dbReference type="Proteomes" id="UP000230564"/>
    </source>
</evidence>
<accession>A0A2H0ND14</accession>
<protein>
    <submittedName>
        <fullName evidence="1">Uncharacterized protein</fullName>
    </submittedName>
</protein>
<proteinExistence type="predicted"/>
<name>A0A2H0ND14_9BACT</name>
<dbReference type="EMBL" id="PCWQ01000009">
    <property type="protein sequence ID" value="PIR06777.1"/>
    <property type="molecule type" value="Genomic_DNA"/>
</dbReference>
<dbReference type="Proteomes" id="UP000230564">
    <property type="component" value="Unassembled WGS sequence"/>
</dbReference>